<feature type="compositionally biased region" description="Polar residues" evidence="8">
    <location>
        <begin position="39"/>
        <end position="50"/>
    </location>
</feature>
<dbReference type="GO" id="GO:0042277">
    <property type="term" value="F:peptide binding"/>
    <property type="evidence" value="ECO:0007669"/>
    <property type="project" value="InterPro"/>
</dbReference>
<dbReference type="InterPro" id="IPR027304">
    <property type="entry name" value="Trigger_fact/SurA_dom_sf"/>
</dbReference>
<name>A0A2T0XL49_9BURK</name>
<evidence type="ECO:0000256" key="6">
    <source>
        <dbReference type="ARBA" id="ARBA00023235"/>
    </source>
</evidence>
<dbReference type="EMBL" id="PVTV01000011">
    <property type="protein sequence ID" value="PRY99630.1"/>
    <property type="molecule type" value="Genomic_DNA"/>
</dbReference>
<dbReference type="AlphaFoldDB" id="A0A2T0XL49"/>
<dbReference type="GO" id="GO:0043165">
    <property type="term" value="P:Gram-negative-bacterium-type cell outer membrane assembly"/>
    <property type="evidence" value="ECO:0007669"/>
    <property type="project" value="InterPro"/>
</dbReference>
<keyword evidence="6 7" id="KW-0413">Isomerase</keyword>
<feature type="compositionally biased region" description="Polar residues" evidence="8">
    <location>
        <begin position="377"/>
        <end position="390"/>
    </location>
</feature>
<dbReference type="Gene3D" id="3.10.50.40">
    <property type="match status" value="2"/>
</dbReference>
<dbReference type="GO" id="GO:0030288">
    <property type="term" value="C:outer membrane-bounded periplasmic space"/>
    <property type="evidence" value="ECO:0007669"/>
    <property type="project" value="InterPro"/>
</dbReference>
<dbReference type="GO" id="GO:0050821">
    <property type="term" value="P:protein stabilization"/>
    <property type="evidence" value="ECO:0007669"/>
    <property type="project" value="InterPro"/>
</dbReference>
<dbReference type="Proteomes" id="UP000238308">
    <property type="component" value="Unassembled WGS sequence"/>
</dbReference>
<dbReference type="InterPro" id="IPR050280">
    <property type="entry name" value="OMP_Chaperone_SurA"/>
</dbReference>
<keyword evidence="4 7" id="KW-0697">Rotamase</keyword>
<sequence length="564" mass="61219" precursor="true">MTQSSVTSRIVKLLCCMVLVVPCAAMAQSTSSVKKKTDANSVSTSPSKTSAVPVKATDSANKSSTAPAEIEADQIVAVVNKDVITQSELNVELKKAKQELTAQKIQLPPDDLLGAQVLQRLVTDKLIGQEAGRLKLTVTDQNLQLATESIAERNKLTVAQLRKQVEATGLTWSEYQNNLKKEILLDRLRQRVVESNTVVSDAEVDAFLREQSARQAGGLAPLGRPAAPSEVESADGQQQATMPPNQPLAMALSQILVRVPDGASKEEIAAKRKKIEDILALLKSGQSFETVAAGMSEGPEAMRGGQLGARPIEGWPDLFANAVIKLGNGQISGIIQSGNGFHILKVLARSDAAPPQQQASSKVAKPGKNAKEAAGSPTASQKQASGQNAQPGRGPQGPVVIGESKGPMLVQQTKARHILIKVSPVMTDELALQRLKDIRDRLIVGKESFSDLAKRFSNDASAPQGGDLGWLNPGDTVPPFERAMNQLQLGEVSQPVQSQFGWHLITVDDRRTEDMADQFRRNQVRQYLYQKRTETAFEDWVLQLRNQSYIDNRLEKRLKQQATE</sequence>
<dbReference type="Pfam" id="PF00639">
    <property type="entry name" value="Rotamase"/>
    <property type="match status" value="2"/>
</dbReference>
<dbReference type="InterPro" id="IPR023034">
    <property type="entry name" value="PPIase_SurA"/>
</dbReference>
<dbReference type="GO" id="GO:0051082">
    <property type="term" value="F:unfolded protein binding"/>
    <property type="evidence" value="ECO:0007669"/>
    <property type="project" value="UniProtKB-UniRule"/>
</dbReference>
<dbReference type="SUPFAM" id="SSF109998">
    <property type="entry name" value="Triger factor/SurA peptide-binding domain-like"/>
    <property type="match status" value="1"/>
</dbReference>
<dbReference type="InterPro" id="IPR046357">
    <property type="entry name" value="PPIase_dom_sf"/>
</dbReference>
<feature type="region of interest" description="Disordered" evidence="8">
    <location>
        <begin position="32"/>
        <end position="66"/>
    </location>
</feature>
<dbReference type="PROSITE" id="PS50198">
    <property type="entry name" value="PPIC_PPIASE_2"/>
    <property type="match status" value="2"/>
</dbReference>
<keyword evidence="1 7" id="KW-0732">Signal</keyword>
<dbReference type="OrthoDB" id="14196at2"/>
<dbReference type="HAMAP" id="MF_01183">
    <property type="entry name" value="Chaperone_SurA"/>
    <property type="match status" value="1"/>
</dbReference>
<dbReference type="InterPro" id="IPR023058">
    <property type="entry name" value="PPIase_PpiC_CS"/>
</dbReference>
<dbReference type="Pfam" id="PF09312">
    <property type="entry name" value="SurA_N"/>
    <property type="match status" value="1"/>
</dbReference>
<comment type="subcellular location">
    <subcellularLocation>
        <location evidence="7">Periplasm</location>
    </subcellularLocation>
    <text evidence="7">Is capable of associating with the outer membrane.</text>
</comment>
<comment type="caution">
    <text evidence="10">The sequence shown here is derived from an EMBL/GenBank/DDBJ whole genome shotgun (WGS) entry which is preliminary data.</text>
</comment>
<feature type="chain" id="PRO_5015790930" description="Chaperone SurA" evidence="7">
    <location>
        <begin position="28"/>
        <end position="564"/>
    </location>
</feature>
<evidence type="ECO:0000313" key="11">
    <source>
        <dbReference type="Proteomes" id="UP000238308"/>
    </source>
</evidence>
<keyword evidence="2 7" id="KW-0677">Repeat</keyword>
<feature type="signal peptide" evidence="7">
    <location>
        <begin position="1"/>
        <end position="27"/>
    </location>
</feature>
<dbReference type="EC" id="5.2.1.8" evidence="7"/>
<evidence type="ECO:0000256" key="8">
    <source>
        <dbReference type="SAM" id="MobiDB-lite"/>
    </source>
</evidence>
<dbReference type="GO" id="GO:0006457">
    <property type="term" value="P:protein folding"/>
    <property type="evidence" value="ECO:0007669"/>
    <property type="project" value="UniProtKB-UniRule"/>
</dbReference>
<evidence type="ECO:0000259" key="9">
    <source>
        <dbReference type="PROSITE" id="PS50198"/>
    </source>
</evidence>
<dbReference type="InterPro" id="IPR015391">
    <property type="entry name" value="SurA_N"/>
</dbReference>
<keyword evidence="5 7" id="KW-0143">Chaperone</keyword>
<keyword evidence="3 7" id="KW-0574">Periplasm</keyword>
<protein>
    <recommendedName>
        <fullName evidence="7">Chaperone SurA</fullName>
    </recommendedName>
    <alternativeName>
        <fullName evidence="7">Peptidyl-prolyl cis-trans isomerase SurA</fullName>
        <shortName evidence="7">PPIase SurA</shortName>
        <ecNumber evidence="7">5.2.1.8</ecNumber>
    </alternativeName>
    <alternativeName>
        <fullName evidence="7">Rotamase SurA</fullName>
    </alternativeName>
</protein>
<evidence type="ECO:0000256" key="1">
    <source>
        <dbReference type="ARBA" id="ARBA00022729"/>
    </source>
</evidence>
<feature type="domain" description="PpiC" evidence="9">
    <location>
        <begin position="410"/>
        <end position="509"/>
    </location>
</feature>
<keyword evidence="11" id="KW-1185">Reference proteome</keyword>
<evidence type="ECO:0000256" key="4">
    <source>
        <dbReference type="ARBA" id="ARBA00023110"/>
    </source>
</evidence>
<comment type="function">
    <text evidence="7">Chaperone involved in the correct folding and assembly of outer membrane proteins. Recognizes specific patterns of aromatic residues and the orientation of their side chains, which are found more frequently in integral outer membrane proteins. May act in both early periplasmic and late outer membrane-associated steps of protein maturation.</text>
</comment>
<evidence type="ECO:0000256" key="2">
    <source>
        <dbReference type="ARBA" id="ARBA00022737"/>
    </source>
</evidence>
<feature type="region of interest" description="Disordered" evidence="8">
    <location>
        <begin position="352"/>
        <end position="403"/>
    </location>
</feature>
<dbReference type="RefSeq" id="WP_106226904.1">
    <property type="nucleotide sequence ID" value="NZ_PVTV01000011.1"/>
</dbReference>
<comment type="domain">
    <text evidence="7">The PPIase activity resides only in the second parvulin domain. The N-terminal region and the C-terminal tail are necessary and sufficient for the chaperone activity of SurA. The PPIase activity is dispensable for SurA to function as a chaperone. The N-terminal region and the C-terminal tail are also required for porin recognition.</text>
</comment>
<dbReference type="SUPFAM" id="SSF54534">
    <property type="entry name" value="FKBP-like"/>
    <property type="match status" value="2"/>
</dbReference>
<organism evidence="10 11">
    <name type="scientific">Jezberella montanilacus</name>
    <dbReference type="NCBI Taxonomy" id="323426"/>
    <lineage>
        <taxon>Bacteria</taxon>
        <taxon>Pseudomonadati</taxon>
        <taxon>Pseudomonadota</taxon>
        <taxon>Betaproteobacteria</taxon>
        <taxon>Burkholderiales</taxon>
        <taxon>Alcaligenaceae</taxon>
        <taxon>Jezberella</taxon>
    </lineage>
</organism>
<evidence type="ECO:0000313" key="10">
    <source>
        <dbReference type="EMBL" id="PRY99630.1"/>
    </source>
</evidence>
<dbReference type="GO" id="GO:0003755">
    <property type="term" value="F:peptidyl-prolyl cis-trans isomerase activity"/>
    <property type="evidence" value="ECO:0007669"/>
    <property type="project" value="UniProtKB-UniRule"/>
</dbReference>
<dbReference type="PROSITE" id="PS01096">
    <property type="entry name" value="PPIC_PPIASE_1"/>
    <property type="match status" value="1"/>
</dbReference>
<feature type="domain" description="PpiC" evidence="9">
    <location>
        <begin position="247"/>
        <end position="348"/>
    </location>
</feature>
<accession>A0A2T0XL49</accession>
<gene>
    <name evidence="7" type="primary">surA</name>
    <name evidence="10" type="ORF">BCM14_1082</name>
</gene>
<reference evidence="10 11" key="1">
    <citation type="submission" date="2018-03" db="EMBL/GenBank/DDBJ databases">
        <title>Genomic Encyclopedia of Type Strains, Phase III (KMG-III): the genomes of soil and plant-associated and newly described type strains.</title>
        <authorList>
            <person name="Whitman W."/>
        </authorList>
    </citation>
    <scope>NUCLEOTIDE SEQUENCE [LARGE SCALE GENOMIC DNA]</scope>
    <source>
        <strain evidence="10 11">MWH-P2sevCIIIb</strain>
    </source>
</reference>
<proteinExistence type="inferred from homology"/>
<dbReference type="PANTHER" id="PTHR47637">
    <property type="entry name" value="CHAPERONE SURA"/>
    <property type="match status" value="1"/>
</dbReference>
<dbReference type="InterPro" id="IPR000297">
    <property type="entry name" value="PPIase_PpiC"/>
</dbReference>
<evidence type="ECO:0000256" key="5">
    <source>
        <dbReference type="ARBA" id="ARBA00023186"/>
    </source>
</evidence>
<evidence type="ECO:0000256" key="3">
    <source>
        <dbReference type="ARBA" id="ARBA00022764"/>
    </source>
</evidence>
<comment type="catalytic activity">
    <reaction evidence="7">
        <text>[protein]-peptidylproline (omega=180) = [protein]-peptidylproline (omega=0)</text>
        <dbReference type="Rhea" id="RHEA:16237"/>
        <dbReference type="Rhea" id="RHEA-COMP:10747"/>
        <dbReference type="Rhea" id="RHEA-COMP:10748"/>
        <dbReference type="ChEBI" id="CHEBI:83833"/>
        <dbReference type="ChEBI" id="CHEBI:83834"/>
        <dbReference type="EC" id="5.2.1.8"/>
    </reaction>
</comment>
<dbReference type="PANTHER" id="PTHR47637:SF1">
    <property type="entry name" value="CHAPERONE SURA"/>
    <property type="match status" value="1"/>
</dbReference>
<dbReference type="Gene3D" id="1.10.4030.10">
    <property type="entry name" value="Porin chaperone SurA, peptide-binding domain"/>
    <property type="match status" value="1"/>
</dbReference>
<evidence type="ECO:0000256" key="7">
    <source>
        <dbReference type="HAMAP-Rule" id="MF_01183"/>
    </source>
</evidence>